<dbReference type="EMBL" id="AP011715">
    <property type="protein sequence ID" value="BAL55331.1"/>
    <property type="molecule type" value="Genomic_DNA"/>
</dbReference>
<dbReference type="GO" id="GO:0022625">
    <property type="term" value="C:cytosolic large ribosomal subunit"/>
    <property type="evidence" value="ECO:0007669"/>
    <property type="project" value="TreeGrafter"/>
</dbReference>
<dbReference type="FunFam" id="1.10.287.310:FF:000001">
    <property type="entry name" value="50S ribosomal protein L29"/>
    <property type="match status" value="1"/>
</dbReference>
<dbReference type="CDD" id="cd00427">
    <property type="entry name" value="Ribosomal_L29_HIP"/>
    <property type="match status" value="1"/>
</dbReference>
<dbReference type="NCBIfam" id="TIGR00012">
    <property type="entry name" value="L29"/>
    <property type="match status" value="1"/>
</dbReference>
<dbReference type="InterPro" id="IPR018254">
    <property type="entry name" value="Ribosomal_uL29_CS"/>
</dbReference>
<dbReference type="HAMAP" id="MF_00374">
    <property type="entry name" value="Ribosomal_uL29"/>
    <property type="match status" value="1"/>
</dbReference>
<comment type="similarity">
    <text evidence="1">Belongs to the universal ribosomal protein uS13 family.</text>
</comment>
<dbReference type="InterPro" id="IPR001892">
    <property type="entry name" value="Ribosomal_uS13"/>
</dbReference>
<sequence>MKPRKASDLRQLTTEELRQLLRETEATLQKMRFQHALKQLENTAALRTLRKDIARIKTILHERGIRL</sequence>
<evidence type="ECO:0000313" key="7">
    <source>
        <dbReference type="EMBL" id="BAL55331.1"/>
    </source>
</evidence>
<keyword evidence="3 6" id="KW-0689">Ribosomal protein</keyword>
<dbReference type="PANTHER" id="PTHR10916">
    <property type="entry name" value="60S RIBOSOMAL PROTEIN L35/50S RIBOSOMAL PROTEIN L29"/>
    <property type="match status" value="1"/>
</dbReference>
<dbReference type="PROSITE" id="PS00579">
    <property type="entry name" value="RIBOSOMAL_L29"/>
    <property type="match status" value="1"/>
</dbReference>
<reference evidence="7" key="2">
    <citation type="journal article" date="2012" name="PLoS ONE">
        <title>A Deeply Branching Thermophilic Bacterium with an Ancient Acetyl-CoA Pathway Dominates a Subsurface Ecosystem.</title>
        <authorList>
            <person name="Takami H."/>
            <person name="Noguchi H."/>
            <person name="Takaki Y."/>
            <person name="Uchiyama I."/>
            <person name="Toyoda A."/>
            <person name="Nishi S."/>
            <person name="Chee G.-J."/>
            <person name="Arai W."/>
            <person name="Nunoura T."/>
            <person name="Itoh T."/>
            <person name="Hattori M."/>
            <person name="Takai K."/>
        </authorList>
    </citation>
    <scope>NUCLEOTIDE SEQUENCE</scope>
</reference>
<organism evidence="7">
    <name type="scientific">uncultured Chlorobiota bacterium</name>
    <dbReference type="NCBI Taxonomy" id="156405"/>
    <lineage>
        <taxon>Bacteria</taxon>
        <taxon>Pseudomonadati</taxon>
        <taxon>Chlorobiota</taxon>
        <taxon>environmental samples</taxon>
    </lineage>
</organism>
<keyword evidence="4 6" id="KW-0687">Ribonucleoprotein</keyword>
<evidence type="ECO:0000256" key="2">
    <source>
        <dbReference type="ARBA" id="ARBA00009254"/>
    </source>
</evidence>
<accession>H5SGP5</accession>
<dbReference type="InterPro" id="IPR001854">
    <property type="entry name" value="Ribosomal_uL29"/>
</dbReference>
<dbReference type="InterPro" id="IPR050063">
    <property type="entry name" value="Ribosomal_protein_uL29"/>
</dbReference>
<dbReference type="GO" id="GO:0006412">
    <property type="term" value="P:translation"/>
    <property type="evidence" value="ECO:0007669"/>
    <property type="project" value="UniProtKB-UniRule"/>
</dbReference>
<dbReference type="PIRSF" id="PIRSF002134">
    <property type="entry name" value="Ribosomal_S13"/>
    <property type="match status" value="1"/>
</dbReference>
<evidence type="ECO:0000256" key="5">
    <source>
        <dbReference type="ARBA" id="ARBA00035204"/>
    </source>
</evidence>
<evidence type="ECO:0000256" key="4">
    <source>
        <dbReference type="ARBA" id="ARBA00023274"/>
    </source>
</evidence>
<dbReference type="GO" id="GO:0003735">
    <property type="term" value="F:structural constituent of ribosome"/>
    <property type="evidence" value="ECO:0007669"/>
    <property type="project" value="InterPro"/>
</dbReference>
<dbReference type="Gene3D" id="1.10.287.310">
    <property type="match status" value="1"/>
</dbReference>
<dbReference type="PANTHER" id="PTHR10916:SF0">
    <property type="entry name" value="LARGE RIBOSOMAL SUBUNIT PROTEIN UL29C"/>
    <property type="match status" value="1"/>
</dbReference>
<name>H5SGP5_9BACT</name>
<evidence type="ECO:0000256" key="1">
    <source>
        <dbReference type="ARBA" id="ARBA00008080"/>
    </source>
</evidence>
<evidence type="ECO:0000256" key="6">
    <source>
        <dbReference type="HAMAP-Rule" id="MF_00374"/>
    </source>
</evidence>
<dbReference type="SUPFAM" id="SSF46561">
    <property type="entry name" value="Ribosomal protein L29 (L29p)"/>
    <property type="match status" value="1"/>
</dbReference>
<protein>
    <recommendedName>
        <fullName evidence="5 6">Large ribosomal subunit protein uL29</fullName>
    </recommendedName>
</protein>
<dbReference type="Pfam" id="PF00831">
    <property type="entry name" value="Ribosomal_L29"/>
    <property type="match status" value="1"/>
</dbReference>
<evidence type="ECO:0000256" key="3">
    <source>
        <dbReference type="ARBA" id="ARBA00022980"/>
    </source>
</evidence>
<dbReference type="GO" id="GO:0003723">
    <property type="term" value="F:RNA binding"/>
    <property type="evidence" value="ECO:0007669"/>
    <property type="project" value="InterPro"/>
</dbReference>
<dbReference type="InterPro" id="IPR036049">
    <property type="entry name" value="Ribosomal_uL29_sf"/>
</dbReference>
<gene>
    <name evidence="6" type="primary">rpmC</name>
    <name evidence="7" type="ORF">HGMM_F27B02C33</name>
</gene>
<comment type="similarity">
    <text evidence="2 6">Belongs to the universal ribosomal protein uL29 family.</text>
</comment>
<reference evidence="7" key="1">
    <citation type="journal article" date="2005" name="Environ. Microbiol.">
        <title>Genetic and functional properties of uncultivated thermophilic crenarchaeotes from a subsurface gold mine as revealed by analysis of genome fragments.</title>
        <authorList>
            <person name="Nunoura T."/>
            <person name="Hirayama H."/>
            <person name="Takami H."/>
            <person name="Oida H."/>
            <person name="Nishi S."/>
            <person name="Shimamura S."/>
            <person name="Suzuki Y."/>
            <person name="Inagaki F."/>
            <person name="Takai K."/>
            <person name="Nealson K.H."/>
            <person name="Horikoshi K."/>
        </authorList>
    </citation>
    <scope>NUCLEOTIDE SEQUENCE</scope>
</reference>
<dbReference type="AlphaFoldDB" id="H5SGP5"/>
<proteinExistence type="inferred from homology"/>